<comment type="caution">
    <text evidence="6">The sequence shown here is derived from an EMBL/GenBank/DDBJ whole genome shotgun (WGS) entry which is preliminary data.</text>
</comment>
<reference evidence="6" key="1">
    <citation type="submission" date="2020-08" db="EMBL/GenBank/DDBJ databases">
        <authorList>
            <person name="Cejkova D."/>
            <person name="Kubasova T."/>
            <person name="Jahodarova E."/>
            <person name="Rychlik I."/>
        </authorList>
    </citation>
    <scope>NUCLEOTIDE SEQUENCE</scope>
    <source>
        <strain evidence="6">An824</strain>
    </source>
</reference>
<feature type="transmembrane region" description="Helical" evidence="5">
    <location>
        <begin position="12"/>
        <end position="31"/>
    </location>
</feature>
<keyword evidence="3 5" id="KW-0472">Membrane</keyword>
<accession>A0A938WRX0</accession>
<dbReference type="Gene3D" id="3.10.50.40">
    <property type="match status" value="1"/>
</dbReference>
<name>A0A938WRX0_9BACT</name>
<evidence type="ECO:0000313" key="6">
    <source>
        <dbReference type="EMBL" id="MBM6672862.1"/>
    </source>
</evidence>
<evidence type="ECO:0000256" key="3">
    <source>
        <dbReference type="ARBA" id="ARBA00023136"/>
    </source>
</evidence>
<sequence>MAVLGKIRSKGVILIVIIGLGLFAFIAEEFFRSCDAASNERRAQVGEVLGDKVNVQDFQKLVDEYTNVIRMTQGRDNLTDEELNQVKDVVWNTFVQTEIISHEAEKLGLTVTDKELQNVLNAGTNQMLLQTPFVNQQTGRFDANMLKQFLAEYKQAQAANPQMADQYRNLYNFWTFVEKSLRQQLLAQKYQVLFAGCLLSNPVSAQMAYNDENQESNIQLASFAYSSINDNKVKITESDLKAKYDELKPRFKQYEETRSIKYVDYQVVPSQADRKALNKTVNEYMVALRDTADPSGVIRKSGSTVPYLGIPQTKSAFPSDIAAKLDSISVGSTTTPVENKIDNTLNIIRLISKTQMPDSVQFRAIQVMGTTPDEAAKRADSIYTALQGGAEFETIAKKYGQTGAKNWITSAQYQNAPSMDNDTKSYIQSLNTLGVNETKNIKMAQGNIILQVTDRRAMTDKYVAAVIKKPIEFSKNTYSDAYNKFSQFVSENQSLEAMQKNASKYGFTVRERADVRNSEHYLVGISDTREAMKWLFEAKENEVSPLYECGENDRLLVVVLTKINKEGYRTLDDENVKNYVRSEVIRDKKAEMLMAQVKGVKDVNGAKSKGAKVSTVNQVTFAAPVFVQATGMSEPALSGAVSAIAKGKFCAQPVKGYGGVYMFKVTDKKTRPVKYNAKEYEQRQRQKVMQYAGNFMQELYIKANVKDNRYMFF</sequence>
<dbReference type="EMBL" id="JACJJG010000007">
    <property type="protein sequence ID" value="MBM6672862.1"/>
    <property type="molecule type" value="Genomic_DNA"/>
</dbReference>
<reference evidence="6" key="2">
    <citation type="journal article" date="2021" name="Sci. Rep.">
        <title>The distribution of antibiotic resistance genes in chicken gut microbiota commensals.</title>
        <authorList>
            <person name="Juricova H."/>
            <person name="Matiasovicova J."/>
            <person name="Kubasova T."/>
            <person name="Cejkova D."/>
            <person name="Rychlik I."/>
        </authorList>
    </citation>
    <scope>NUCLEOTIDE SEQUENCE</scope>
    <source>
        <strain evidence="6">An824</strain>
    </source>
</reference>
<evidence type="ECO:0000256" key="5">
    <source>
        <dbReference type="SAM" id="Phobius"/>
    </source>
</evidence>
<evidence type="ECO:0000256" key="2">
    <source>
        <dbReference type="ARBA" id="ARBA00022475"/>
    </source>
</evidence>
<gene>
    <name evidence="6" type="ORF">H6A34_03065</name>
</gene>
<evidence type="ECO:0000313" key="7">
    <source>
        <dbReference type="Proteomes" id="UP000706891"/>
    </source>
</evidence>
<keyword evidence="2" id="KW-1003">Cell membrane</keyword>
<keyword evidence="7" id="KW-1185">Reference proteome</keyword>
<dbReference type="GO" id="GO:0003755">
    <property type="term" value="F:peptidyl-prolyl cis-trans isomerase activity"/>
    <property type="evidence" value="ECO:0007669"/>
    <property type="project" value="InterPro"/>
</dbReference>
<dbReference type="GO" id="GO:0005886">
    <property type="term" value="C:plasma membrane"/>
    <property type="evidence" value="ECO:0007669"/>
    <property type="project" value="UniProtKB-SubCell"/>
</dbReference>
<evidence type="ECO:0000256" key="4">
    <source>
        <dbReference type="ARBA" id="ARBA00023186"/>
    </source>
</evidence>
<proteinExistence type="predicted"/>
<dbReference type="SUPFAM" id="SSF109998">
    <property type="entry name" value="Triger factor/SurA peptide-binding domain-like"/>
    <property type="match status" value="1"/>
</dbReference>
<organism evidence="6 7">
    <name type="scientific">Marseilla massiliensis</name>
    <dbReference type="NCBI Taxonomy" id="1841864"/>
    <lineage>
        <taxon>Bacteria</taxon>
        <taxon>Pseudomonadati</taxon>
        <taxon>Bacteroidota</taxon>
        <taxon>Bacteroidia</taxon>
        <taxon>Bacteroidales</taxon>
        <taxon>Prevotellaceae</taxon>
        <taxon>Marseilla</taxon>
    </lineage>
</organism>
<keyword evidence="5" id="KW-0812">Transmembrane</keyword>
<dbReference type="AlphaFoldDB" id="A0A938WRX0"/>
<evidence type="ECO:0000256" key="1">
    <source>
        <dbReference type="ARBA" id="ARBA00004236"/>
    </source>
</evidence>
<dbReference type="PANTHER" id="PTHR47529:SF1">
    <property type="entry name" value="PERIPLASMIC CHAPERONE PPID"/>
    <property type="match status" value="1"/>
</dbReference>
<dbReference type="InterPro" id="IPR052029">
    <property type="entry name" value="PpiD_chaperone"/>
</dbReference>
<keyword evidence="4" id="KW-0143">Chaperone</keyword>
<protein>
    <submittedName>
        <fullName evidence="6">SurA N-terminal domain-containing protein</fullName>
    </submittedName>
</protein>
<dbReference type="Pfam" id="PF13616">
    <property type="entry name" value="Rotamase_3"/>
    <property type="match status" value="1"/>
</dbReference>
<dbReference type="PANTHER" id="PTHR47529">
    <property type="entry name" value="PEPTIDYL-PROLYL CIS-TRANS ISOMERASE D"/>
    <property type="match status" value="1"/>
</dbReference>
<comment type="subcellular location">
    <subcellularLocation>
        <location evidence="1">Cell membrane</location>
    </subcellularLocation>
</comment>
<dbReference type="RefSeq" id="WP_021948611.1">
    <property type="nucleotide sequence ID" value="NZ_JACJJG010000007.1"/>
</dbReference>
<dbReference type="Pfam" id="PF13623">
    <property type="entry name" value="SurA_N_2"/>
    <property type="match status" value="1"/>
</dbReference>
<dbReference type="InterPro" id="IPR027304">
    <property type="entry name" value="Trigger_fact/SurA_dom_sf"/>
</dbReference>
<dbReference type="Proteomes" id="UP000706891">
    <property type="component" value="Unassembled WGS sequence"/>
</dbReference>
<dbReference type="InterPro" id="IPR046357">
    <property type="entry name" value="PPIase_dom_sf"/>
</dbReference>
<keyword evidence="5" id="KW-1133">Transmembrane helix</keyword>